<evidence type="ECO:0000256" key="2">
    <source>
        <dbReference type="ARBA" id="ARBA00007590"/>
    </source>
</evidence>
<dbReference type="GO" id="GO:0016020">
    <property type="term" value="C:membrane"/>
    <property type="evidence" value="ECO:0007669"/>
    <property type="project" value="UniProtKB-SubCell"/>
</dbReference>
<protein>
    <submittedName>
        <fullName evidence="7">Uncharacterized protein</fullName>
    </submittedName>
</protein>
<evidence type="ECO:0000256" key="5">
    <source>
        <dbReference type="ARBA" id="ARBA00023136"/>
    </source>
</evidence>
<name>A0AAV7HYV5_COTGL</name>
<reference evidence="7 8" key="1">
    <citation type="journal article" date="2021" name="J. Hered.">
        <title>A chromosome-level genome assembly of the parasitoid wasp, Cotesia glomerata (Hymenoptera: Braconidae).</title>
        <authorList>
            <person name="Pinto B.J."/>
            <person name="Weis J.J."/>
            <person name="Gamble T."/>
            <person name="Ode P.J."/>
            <person name="Paul R."/>
            <person name="Zaspel J.M."/>
        </authorList>
    </citation>
    <scope>NUCLEOTIDE SEQUENCE [LARGE SCALE GENOMIC DNA]</scope>
    <source>
        <strain evidence="7">CgM1</strain>
    </source>
</reference>
<comment type="similarity">
    <text evidence="2">Belongs to the TMEM14 family.</text>
</comment>
<feature type="transmembrane region" description="Helical" evidence="6">
    <location>
        <begin position="61"/>
        <end position="81"/>
    </location>
</feature>
<dbReference type="Proteomes" id="UP000826195">
    <property type="component" value="Unassembled WGS sequence"/>
</dbReference>
<keyword evidence="3 6" id="KW-0812">Transmembrane</keyword>
<keyword evidence="4 6" id="KW-1133">Transmembrane helix</keyword>
<comment type="caution">
    <text evidence="7">The sequence shown here is derived from an EMBL/GenBank/DDBJ whole genome shotgun (WGS) entry which is preliminary data.</text>
</comment>
<proteinExistence type="inferred from homology"/>
<keyword evidence="8" id="KW-1185">Reference proteome</keyword>
<keyword evidence="5 6" id="KW-0472">Membrane</keyword>
<dbReference type="EMBL" id="JAHXZJ010002609">
    <property type="protein sequence ID" value="KAH0539366.1"/>
    <property type="molecule type" value="Genomic_DNA"/>
</dbReference>
<dbReference type="AlphaFoldDB" id="A0AAV7HYV5"/>
<sequence length="179" mass="20417">MTSNVLVEFCYAGIVAVAGGREYKNSKSKLSLIVGLCFYSVLTIGAYWQSFNSNKCSVYRTTSGLVAVICLVITLVIRMSFIVDPRFFKRHIGTFKTYGLLSLLSIFRYNVAIKGCEDSALEIFLAILFKLKKKLRNIIIILTTEINYIDALLKSVMINITIHILIQLHIEFFDYRFMI</sequence>
<dbReference type="Pfam" id="PF03647">
    <property type="entry name" value="Tmemb_14"/>
    <property type="match status" value="1"/>
</dbReference>
<evidence type="ECO:0000256" key="6">
    <source>
        <dbReference type="SAM" id="Phobius"/>
    </source>
</evidence>
<organism evidence="7 8">
    <name type="scientific">Cotesia glomerata</name>
    <name type="common">Lepidopteran parasitic wasp</name>
    <name type="synonym">Apanteles glomeratus</name>
    <dbReference type="NCBI Taxonomy" id="32391"/>
    <lineage>
        <taxon>Eukaryota</taxon>
        <taxon>Metazoa</taxon>
        <taxon>Ecdysozoa</taxon>
        <taxon>Arthropoda</taxon>
        <taxon>Hexapoda</taxon>
        <taxon>Insecta</taxon>
        <taxon>Pterygota</taxon>
        <taxon>Neoptera</taxon>
        <taxon>Endopterygota</taxon>
        <taxon>Hymenoptera</taxon>
        <taxon>Apocrita</taxon>
        <taxon>Ichneumonoidea</taxon>
        <taxon>Braconidae</taxon>
        <taxon>Microgastrinae</taxon>
        <taxon>Cotesia</taxon>
    </lineage>
</organism>
<dbReference type="InterPro" id="IPR044890">
    <property type="entry name" value="TMEM14_sf"/>
</dbReference>
<dbReference type="Gene3D" id="1.10.10.1740">
    <property type="entry name" value="Transmembrane protein 14-like"/>
    <property type="match status" value="1"/>
</dbReference>
<evidence type="ECO:0000256" key="4">
    <source>
        <dbReference type="ARBA" id="ARBA00022989"/>
    </source>
</evidence>
<gene>
    <name evidence="7" type="ORF">KQX54_004330</name>
</gene>
<dbReference type="InterPro" id="IPR005349">
    <property type="entry name" value="TMEM14"/>
</dbReference>
<evidence type="ECO:0000256" key="1">
    <source>
        <dbReference type="ARBA" id="ARBA00004370"/>
    </source>
</evidence>
<evidence type="ECO:0000256" key="3">
    <source>
        <dbReference type="ARBA" id="ARBA00022692"/>
    </source>
</evidence>
<evidence type="ECO:0000313" key="7">
    <source>
        <dbReference type="EMBL" id="KAH0539366.1"/>
    </source>
</evidence>
<evidence type="ECO:0000313" key="8">
    <source>
        <dbReference type="Proteomes" id="UP000826195"/>
    </source>
</evidence>
<feature type="transmembrane region" description="Helical" evidence="6">
    <location>
        <begin position="30"/>
        <end position="49"/>
    </location>
</feature>
<comment type="subcellular location">
    <subcellularLocation>
        <location evidence="1">Membrane</location>
    </subcellularLocation>
</comment>
<accession>A0AAV7HYV5</accession>